<keyword evidence="1" id="KW-0472">Membrane</keyword>
<proteinExistence type="predicted"/>
<evidence type="ECO:0000313" key="3">
    <source>
        <dbReference type="Proteomes" id="UP000033220"/>
    </source>
</evidence>
<dbReference type="HOGENOM" id="CLU_1353758_0_0_5"/>
<feature type="transmembrane region" description="Helical" evidence="1">
    <location>
        <begin position="153"/>
        <end position="174"/>
    </location>
</feature>
<keyword evidence="3" id="KW-1185">Reference proteome</keyword>
<dbReference type="KEGG" id="rpm:RSPPHO_03176"/>
<feature type="transmembrane region" description="Helical" evidence="1">
    <location>
        <begin position="80"/>
        <end position="100"/>
    </location>
</feature>
<sequence>MRGSFDRIIMRIAAALGGVLCLTPLVGQATLFDGSGFSPQLTFLLFPIYVSPEFREMVEQSPSADSLPLAQQALGDLVEAFLTGLGWGALVVFLTFSVWAGLRRFLAPPATPWDVERRAPWYLSFAVCVVLSVLAVVAACWDSRDIPSTVLSLLGVGLSVLFAACLHVLMTFLFTPNRLRAAAPGDPLGSWRALFHLIRKRR</sequence>
<organism evidence="2 3">
    <name type="scientific">Pararhodospirillum photometricum DSM 122</name>
    <dbReference type="NCBI Taxonomy" id="1150469"/>
    <lineage>
        <taxon>Bacteria</taxon>
        <taxon>Pseudomonadati</taxon>
        <taxon>Pseudomonadota</taxon>
        <taxon>Alphaproteobacteria</taxon>
        <taxon>Rhodospirillales</taxon>
        <taxon>Rhodospirillaceae</taxon>
        <taxon>Pararhodospirillum</taxon>
    </lineage>
</organism>
<evidence type="ECO:0000313" key="2">
    <source>
        <dbReference type="EMBL" id="CCG09802.1"/>
    </source>
</evidence>
<dbReference type="Proteomes" id="UP000033220">
    <property type="component" value="Chromosome DSM 122"/>
</dbReference>
<keyword evidence="1" id="KW-1133">Transmembrane helix</keyword>
<name>H6SR80_PARPM</name>
<evidence type="ECO:0000256" key="1">
    <source>
        <dbReference type="SAM" id="Phobius"/>
    </source>
</evidence>
<dbReference type="RefSeq" id="WP_014416430.1">
    <property type="nucleotide sequence ID" value="NC_017059.1"/>
</dbReference>
<protein>
    <submittedName>
        <fullName evidence="2">Uncharacterized protein</fullName>
    </submittedName>
</protein>
<accession>H6SR80</accession>
<dbReference type="EMBL" id="HE663493">
    <property type="protein sequence ID" value="CCG09802.1"/>
    <property type="molecule type" value="Genomic_DNA"/>
</dbReference>
<reference evidence="2 3" key="1">
    <citation type="submission" date="2012-02" db="EMBL/GenBank/DDBJ databases">
        <title>Shotgun genome sequence of Phaeospirillum photometricum DSM 122.</title>
        <authorList>
            <person name="Duquesne K."/>
            <person name="Sturgis J."/>
        </authorList>
    </citation>
    <scope>NUCLEOTIDE SEQUENCE [LARGE SCALE GENOMIC DNA]</scope>
    <source>
        <strain evidence="3">DSM122</strain>
    </source>
</reference>
<gene>
    <name evidence="2" type="ORF">RSPPHO_03176</name>
</gene>
<dbReference type="STRING" id="1150469.RSPPHO_03176"/>
<feature type="transmembrane region" description="Helical" evidence="1">
    <location>
        <begin position="121"/>
        <end position="141"/>
    </location>
</feature>
<dbReference type="AlphaFoldDB" id="H6SR80"/>
<keyword evidence="1" id="KW-0812">Transmembrane</keyword>
<dbReference type="PATRIC" id="fig|1150469.3.peg.3577"/>